<organism evidence="1 2">
    <name type="scientific">Stylosanthes scabra</name>
    <dbReference type="NCBI Taxonomy" id="79078"/>
    <lineage>
        <taxon>Eukaryota</taxon>
        <taxon>Viridiplantae</taxon>
        <taxon>Streptophyta</taxon>
        <taxon>Embryophyta</taxon>
        <taxon>Tracheophyta</taxon>
        <taxon>Spermatophyta</taxon>
        <taxon>Magnoliopsida</taxon>
        <taxon>eudicotyledons</taxon>
        <taxon>Gunneridae</taxon>
        <taxon>Pentapetalae</taxon>
        <taxon>rosids</taxon>
        <taxon>fabids</taxon>
        <taxon>Fabales</taxon>
        <taxon>Fabaceae</taxon>
        <taxon>Papilionoideae</taxon>
        <taxon>50 kb inversion clade</taxon>
        <taxon>dalbergioids sensu lato</taxon>
        <taxon>Dalbergieae</taxon>
        <taxon>Pterocarpus clade</taxon>
        <taxon>Stylosanthes</taxon>
    </lineage>
</organism>
<evidence type="ECO:0000313" key="2">
    <source>
        <dbReference type="Proteomes" id="UP001341840"/>
    </source>
</evidence>
<keyword evidence="2" id="KW-1185">Reference proteome</keyword>
<evidence type="ECO:0000313" key="1">
    <source>
        <dbReference type="EMBL" id="MED6201299.1"/>
    </source>
</evidence>
<proteinExistence type="predicted"/>
<protein>
    <submittedName>
        <fullName evidence="1">Uncharacterized protein</fullName>
    </submittedName>
</protein>
<gene>
    <name evidence="1" type="ORF">PIB30_093549</name>
</gene>
<dbReference type="EMBL" id="JASCZI010213452">
    <property type="protein sequence ID" value="MED6201299.1"/>
    <property type="molecule type" value="Genomic_DNA"/>
</dbReference>
<name>A0ABU6XVW8_9FABA</name>
<sequence length="234" mass="25973">MKWNEHSSSSLAHYPHLLPLDQHFPPQHLLGTHAPLHDYGWEGKSPEVEGWEFLPFPNIRTKKILLCRFEELEDLHIDNMHHYIHLIGMHFIEEHGVGRVEDPMRCIFDHTRKLPPSVACSSFEIGALGLGKEAIIPATTQEDFWTAPPRRSLVSLYRTVTSAATSLLATSASAFHDVGIVLVPSMSGLECSSRVCHRPSISVAVCLCPSVAVTSARPVILVPSPFTSTPSCQR</sequence>
<comment type="caution">
    <text evidence="1">The sequence shown here is derived from an EMBL/GenBank/DDBJ whole genome shotgun (WGS) entry which is preliminary data.</text>
</comment>
<dbReference type="Proteomes" id="UP001341840">
    <property type="component" value="Unassembled WGS sequence"/>
</dbReference>
<accession>A0ABU6XVW8</accession>
<reference evidence="1 2" key="1">
    <citation type="journal article" date="2023" name="Plants (Basel)">
        <title>Bridging the Gap: Combining Genomics and Transcriptomics Approaches to Understand Stylosanthes scabra, an Orphan Legume from the Brazilian Caatinga.</title>
        <authorList>
            <person name="Ferreira-Neto J.R.C."/>
            <person name="da Silva M.D."/>
            <person name="Binneck E."/>
            <person name="de Melo N.F."/>
            <person name="da Silva R.H."/>
            <person name="de Melo A.L.T.M."/>
            <person name="Pandolfi V."/>
            <person name="Bustamante F.O."/>
            <person name="Brasileiro-Vidal A.C."/>
            <person name="Benko-Iseppon A.M."/>
        </authorList>
    </citation>
    <scope>NUCLEOTIDE SEQUENCE [LARGE SCALE GENOMIC DNA]</scope>
    <source>
        <tissue evidence="1">Leaves</tissue>
    </source>
</reference>